<proteinExistence type="predicted"/>
<dbReference type="GO" id="GO:0016787">
    <property type="term" value="F:hydrolase activity"/>
    <property type="evidence" value="ECO:0007669"/>
    <property type="project" value="UniProtKB-KW"/>
</dbReference>
<reference evidence="3" key="1">
    <citation type="journal article" date="2019" name="Int. J. Syst. Evol. Microbiol.">
        <title>The Global Catalogue of Microorganisms (GCM) 10K type strain sequencing project: providing services to taxonomists for standard genome sequencing and annotation.</title>
        <authorList>
            <consortium name="The Broad Institute Genomics Platform"/>
            <consortium name="The Broad Institute Genome Sequencing Center for Infectious Disease"/>
            <person name="Wu L."/>
            <person name="Ma J."/>
        </authorList>
    </citation>
    <scope>NUCLEOTIDE SEQUENCE [LARGE SCALE GENOMIC DNA]</scope>
    <source>
        <strain evidence="3">JCM 4855</strain>
    </source>
</reference>
<dbReference type="Proteomes" id="UP001596409">
    <property type="component" value="Unassembled WGS sequence"/>
</dbReference>
<dbReference type="Gene3D" id="3.40.50.1820">
    <property type="entry name" value="alpha/beta hydrolase"/>
    <property type="match status" value="1"/>
</dbReference>
<dbReference type="InterPro" id="IPR029058">
    <property type="entry name" value="AB_hydrolase_fold"/>
</dbReference>
<dbReference type="Pfam" id="PF12146">
    <property type="entry name" value="Hydrolase_4"/>
    <property type="match status" value="1"/>
</dbReference>
<accession>A0ABW2E5X3</accession>
<feature type="domain" description="Serine aminopeptidase S33" evidence="1">
    <location>
        <begin position="15"/>
        <end position="114"/>
    </location>
</feature>
<dbReference type="InterPro" id="IPR022742">
    <property type="entry name" value="Hydrolase_4"/>
</dbReference>
<keyword evidence="3" id="KW-1185">Reference proteome</keyword>
<dbReference type="RefSeq" id="WP_229881619.1">
    <property type="nucleotide sequence ID" value="NZ_BMWA01000033.1"/>
</dbReference>
<dbReference type="SUPFAM" id="SSF53474">
    <property type="entry name" value="alpha/beta-Hydrolases"/>
    <property type="match status" value="1"/>
</dbReference>
<protein>
    <submittedName>
        <fullName evidence="2">Alpha/beta hydrolase</fullName>
    </submittedName>
</protein>
<evidence type="ECO:0000259" key="1">
    <source>
        <dbReference type="Pfam" id="PF12146"/>
    </source>
</evidence>
<comment type="caution">
    <text evidence="2">The sequence shown here is derived from an EMBL/GenBank/DDBJ whole genome shotgun (WGS) entry which is preliminary data.</text>
</comment>
<sequence>MHVSALELGGGPDGVLLAHEQGYSICSFLGIGEELASRGYHVMIPEYRNHGASEEVSDNEHIARDARAALAELKRQGAQRVFLGGASCGGTTAAVAGAEGRLPVVGLLIMSSPARCGGDGVAAVRTIDAPSMFIVSPGDMNGAVEKQVRELYVASASKDKKLVIDRSGFHGTDMISRGPQGAALHDRVIRFVESAYARRR</sequence>
<name>A0ABW2E5X3_9ACTN</name>
<dbReference type="EMBL" id="JBHSYM010000061">
    <property type="protein sequence ID" value="MFC7015368.1"/>
    <property type="molecule type" value="Genomic_DNA"/>
</dbReference>
<evidence type="ECO:0000313" key="2">
    <source>
        <dbReference type="EMBL" id="MFC7015368.1"/>
    </source>
</evidence>
<organism evidence="2 3">
    <name type="scientific">Streptomyces viridiviolaceus</name>
    <dbReference type="NCBI Taxonomy" id="68282"/>
    <lineage>
        <taxon>Bacteria</taxon>
        <taxon>Bacillati</taxon>
        <taxon>Actinomycetota</taxon>
        <taxon>Actinomycetes</taxon>
        <taxon>Kitasatosporales</taxon>
        <taxon>Streptomycetaceae</taxon>
        <taxon>Streptomyces</taxon>
    </lineage>
</organism>
<gene>
    <name evidence="2" type="ORF">ACFQMH_27400</name>
</gene>
<evidence type="ECO:0000313" key="3">
    <source>
        <dbReference type="Proteomes" id="UP001596409"/>
    </source>
</evidence>
<keyword evidence="2" id="KW-0378">Hydrolase</keyword>